<feature type="transmembrane region" description="Helical" evidence="6">
    <location>
        <begin position="6"/>
        <end position="29"/>
    </location>
</feature>
<evidence type="ECO:0000256" key="3">
    <source>
        <dbReference type="ARBA" id="ARBA00022692"/>
    </source>
</evidence>
<dbReference type="GO" id="GO:0071578">
    <property type="term" value="P:zinc ion import across plasma membrane"/>
    <property type="evidence" value="ECO:0007669"/>
    <property type="project" value="TreeGrafter"/>
</dbReference>
<reference evidence="7" key="1">
    <citation type="submission" date="2024-06" db="EMBL/GenBank/DDBJ databases">
        <authorList>
            <person name="Liu X."/>
            <person name="Lenzi L."/>
            <person name="Haldenby T S."/>
            <person name="Uol C."/>
        </authorList>
    </citation>
    <scope>NUCLEOTIDE SEQUENCE</scope>
</reference>
<accession>A0AAV2TGA8</accession>
<proteinExistence type="inferred from homology"/>
<dbReference type="Pfam" id="PF02535">
    <property type="entry name" value="Zip"/>
    <property type="match status" value="1"/>
</dbReference>
<keyword evidence="4 6" id="KW-1133">Transmembrane helix</keyword>
<dbReference type="GO" id="GO:0005886">
    <property type="term" value="C:plasma membrane"/>
    <property type="evidence" value="ECO:0007669"/>
    <property type="project" value="TreeGrafter"/>
</dbReference>
<feature type="transmembrane region" description="Helical" evidence="6">
    <location>
        <begin position="36"/>
        <end position="61"/>
    </location>
</feature>
<feature type="transmembrane region" description="Helical" evidence="6">
    <location>
        <begin position="81"/>
        <end position="103"/>
    </location>
</feature>
<comment type="subcellular location">
    <subcellularLocation>
        <location evidence="1">Membrane</location>
        <topology evidence="1">Multi-pass membrane protein</topology>
    </subcellularLocation>
</comment>
<gene>
    <name evidence="7" type="ORF">CDAUBV1_LOCUS10567</name>
</gene>
<dbReference type="GO" id="GO:0005385">
    <property type="term" value="F:zinc ion transmembrane transporter activity"/>
    <property type="evidence" value="ECO:0007669"/>
    <property type="project" value="TreeGrafter"/>
</dbReference>
<dbReference type="GO" id="GO:0030003">
    <property type="term" value="P:intracellular monoatomic cation homeostasis"/>
    <property type="evidence" value="ECO:0007669"/>
    <property type="project" value="TreeGrafter"/>
</dbReference>
<keyword evidence="3 6" id="KW-0812">Transmembrane</keyword>
<evidence type="ECO:0000313" key="7">
    <source>
        <dbReference type="EMBL" id="CAL5136478.1"/>
    </source>
</evidence>
<feature type="transmembrane region" description="Helical" evidence="6">
    <location>
        <begin position="291"/>
        <end position="317"/>
    </location>
</feature>
<evidence type="ECO:0000256" key="5">
    <source>
        <dbReference type="ARBA" id="ARBA00023136"/>
    </source>
</evidence>
<dbReference type="InterPro" id="IPR050799">
    <property type="entry name" value="ZIP_Transporter"/>
</dbReference>
<dbReference type="InterPro" id="IPR003689">
    <property type="entry name" value="ZIP"/>
</dbReference>
<organism evidence="7 8">
    <name type="scientific">Calicophoron daubneyi</name>
    <name type="common">Rumen fluke</name>
    <name type="synonym">Paramphistomum daubneyi</name>
    <dbReference type="NCBI Taxonomy" id="300641"/>
    <lineage>
        <taxon>Eukaryota</taxon>
        <taxon>Metazoa</taxon>
        <taxon>Spiralia</taxon>
        <taxon>Lophotrochozoa</taxon>
        <taxon>Platyhelminthes</taxon>
        <taxon>Trematoda</taxon>
        <taxon>Digenea</taxon>
        <taxon>Plagiorchiida</taxon>
        <taxon>Pronocephalata</taxon>
        <taxon>Paramphistomoidea</taxon>
        <taxon>Paramphistomidae</taxon>
        <taxon>Calicophoron</taxon>
    </lineage>
</organism>
<name>A0AAV2TGA8_CALDB</name>
<evidence type="ECO:0000313" key="8">
    <source>
        <dbReference type="Proteomes" id="UP001497525"/>
    </source>
</evidence>
<dbReference type="AlphaFoldDB" id="A0AAV2TGA8"/>
<comment type="similarity">
    <text evidence="2">Belongs to the ZIP transporter (TC 2.A.5) family.</text>
</comment>
<dbReference type="Proteomes" id="UP001497525">
    <property type="component" value="Unassembled WGS sequence"/>
</dbReference>
<comment type="caution">
    <text evidence="7">The sequence shown here is derived from an EMBL/GenBank/DDBJ whole genome shotgun (WGS) entry which is preliminary data.</text>
</comment>
<sequence length="318" mass="33988">MVITILAVGYGLAATTAVALGAIVGVVFAPLHKYKYFPVLISFMMAAAVGSLVSSALLVLIPEALGLDNFDRTNSSAGEHWYVPITVSICVGSFFFYILEFVLTRVRVILERQNPSIVNLCSHHSPVARRLAMSGSIRINRTELGIFSENGGEHANGKIYHADGVNGVGDCAKYVEIKNGSVASVHNDLNAYSVKTSPSQARNGRNSPFGDLTPTITFRTPQLCSKLGKMDPVVWMIIIGDALHNFMDGLSLGTSFTSSISLGISLTLAILCEEIPHELGDLAVLLRAGLSIPLAIFFNFVSACTAYIGFVVGVFVVS</sequence>
<evidence type="ECO:0000256" key="1">
    <source>
        <dbReference type="ARBA" id="ARBA00004141"/>
    </source>
</evidence>
<feature type="transmembrane region" description="Helical" evidence="6">
    <location>
        <begin position="250"/>
        <end position="271"/>
    </location>
</feature>
<evidence type="ECO:0000256" key="6">
    <source>
        <dbReference type="SAM" id="Phobius"/>
    </source>
</evidence>
<evidence type="ECO:0000256" key="2">
    <source>
        <dbReference type="ARBA" id="ARBA00006939"/>
    </source>
</evidence>
<keyword evidence="5 6" id="KW-0472">Membrane</keyword>
<dbReference type="PANTHER" id="PTHR12191">
    <property type="entry name" value="SOLUTE CARRIER FAMILY 39"/>
    <property type="match status" value="1"/>
</dbReference>
<protein>
    <submittedName>
        <fullName evidence="7">Uncharacterized protein</fullName>
    </submittedName>
</protein>
<dbReference type="GO" id="GO:0140410">
    <property type="term" value="F:monoatomic cation:bicarbonate symporter activity"/>
    <property type="evidence" value="ECO:0007669"/>
    <property type="project" value="TreeGrafter"/>
</dbReference>
<evidence type="ECO:0000256" key="4">
    <source>
        <dbReference type="ARBA" id="ARBA00022989"/>
    </source>
</evidence>
<dbReference type="EMBL" id="CAXLJL010000323">
    <property type="protein sequence ID" value="CAL5136478.1"/>
    <property type="molecule type" value="Genomic_DNA"/>
</dbReference>
<dbReference type="PANTHER" id="PTHR12191:SF37">
    <property type="entry name" value="ZINC TRANSPORTER FOI"/>
    <property type="match status" value="1"/>
</dbReference>